<dbReference type="InterPro" id="IPR013083">
    <property type="entry name" value="Znf_RING/FYVE/PHD"/>
</dbReference>
<feature type="chain" id="PRO_5032398766" evidence="1">
    <location>
        <begin position="19"/>
        <end position="273"/>
    </location>
</feature>
<dbReference type="EMBL" id="UYJE01007562">
    <property type="protein sequence ID" value="VDI56066.1"/>
    <property type="molecule type" value="Genomic_DNA"/>
</dbReference>
<evidence type="ECO:0000313" key="3">
    <source>
        <dbReference type="Proteomes" id="UP000596742"/>
    </source>
</evidence>
<dbReference type="OrthoDB" id="6162211at2759"/>
<feature type="signal peptide" evidence="1">
    <location>
        <begin position="1"/>
        <end position="18"/>
    </location>
</feature>
<accession>A0A8B6FZE2</accession>
<dbReference type="AlphaFoldDB" id="A0A8B6FZE2"/>
<dbReference type="Proteomes" id="UP000596742">
    <property type="component" value="Unassembled WGS sequence"/>
</dbReference>
<comment type="caution">
    <text evidence="2">The sequence shown here is derived from an EMBL/GenBank/DDBJ whole genome shotgun (WGS) entry which is preliminary data.</text>
</comment>
<dbReference type="Gene3D" id="3.30.40.10">
    <property type="entry name" value="Zinc/RING finger domain, C3HC4 (zinc finger)"/>
    <property type="match status" value="1"/>
</dbReference>
<dbReference type="InterPro" id="IPR011011">
    <property type="entry name" value="Znf_FYVE_PHD"/>
</dbReference>
<dbReference type="CDD" id="cd15517">
    <property type="entry name" value="PHD_TCF19_like"/>
    <property type="match status" value="1"/>
</dbReference>
<organism evidence="2 3">
    <name type="scientific">Mytilus galloprovincialis</name>
    <name type="common">Mediterranean mussel</name>
    <dbReference type="NCBI Taxonomy" id="29158"/>
    <lineage>
        <taxon>Eukaryota</taxon>
        <taxon>Metazoa</taxon>
        <taxon>Spiralia</taxon>
        <taxon>Lophotrochozoa</taxon>
        <taxon>Mollusca</taxon>
        <taxon>Bivalvia</taxon>
        <taxon>Autobranchia</taxon>
        <taxon>Pteriomorphia</taxon>
        <taxon>Mytilida</taxon>
        <taxon>Mytiloidea</taxon>
        <taxon>Mytilidae</taxon>
        <taxon>Mytilinae</taxon>
        <taxon>Mytilus</taxon>
    </lineage>
</organism>
<gene>
    <name evidence="2" type="ORF">MGAL_10B017707</name>
</gene>
<protein>
    <submittedName>
        <fullName evidence="2">Uncharacterized protein</fullName>
    </submittedName>
</protein>
<evidence type="ECO:0000256" key="1">
    <source>
        <dbReference type="SAM" id="SignalP"/>
    </source>
</evidence>
<keyword evidence="1" id="KW-0732">Signal</keyword>
<proteinExistence type="predicted"/>
<sequence length="273" mass="30789">MKALIAMIQLSMMQYMITVDPDTCSYVWLPNINISGLPKEELCRSICTSAPNLQPLRNLFDVADDILGSNIGPALLAWDSFYGLHQYQWLSANTRHFNIPILYGEPMVGKTLIAMCAAWLTGCKETHIAFRYFSRVLVIKVEPQTKEKRPGDAKVLEDHCKLASAAFPIVLNALSTITMEQVHQETVTMQTKIPAADPRILEGIAYPLCVAKVNKCGKCNRIGRPVALWIQCCGCERWFHRARSGLTYSKFKQMTEEAVWKVNIVDLKLMTPH</sequence>
<name>A0A8B6FZE2_MYTGA</name>
<dbReference type="SUPFAM" id="SSF57903">
    <property type="entry name" value="FYVE/PHD zinc finger"/>
    <property type="match status" value="1"/>
</dbReference>
<keyword evidence="3" id="KW-1185">Reference proteome</keyword>
<evidence type="ECO:0000313" key="2">
    <source>
        <dbReference type="EMBL" id="VDI56066.1"/>
    </source>
</evidence>
<reference evidence="2" key="1">
    <citation type="submission" date="2018-11" db="EMBL/GenBank/DDBJ databases">
        <authorList>
            <person name="Alioto T."/>
            <person name="Alioto T."/>
        </authorList>
    </citation>
    <scope>NUCLEOTIDE SEQUENCE</scope>
</reference>